<dbReference type="AlphaFoldDB" id="A0A330LA17"/>
<dbReference type="EMBL" id="OUNR01000001">
    <property type="protein sequence ID" value="SPP63786.1"/>
    <property type="molecule type" value="Genomic_DNA"/>
</dbReference>
<evidence type="ECO:0000313" key="3">
    <source>
        <dbReference type="Proteomes" id="UP000248168"/>
    </source>
</evidence>
<dbReference type="OrthoDB" id="9840335at2"/>
<proteinExistence type="predicted"/>
<reference evidence="3" key="1">
    <citation type="submission" date="2018-04" db="EMBL/GenBank/DDBJ databases">
        <authorList>
            <person name="Lucker S."/>
            <person name="Sakoula D."/>
        </authorList>
    </citation>
    <scope>NUCLEOTIDE SEQUENCE [LARGE SCALE GENOMIC DNA]</scope>
</reference>
<dbReference type="RefSeq" id="WP_121988263.1">
    <property type="nucleotide sequence ID" value="NZ_OUNR01000001.1"/>
</dbReference>
<feature type="region of interest" description="Disordered" evidence="1">
    <location>
        <begin position="61"/>
        <end position="82"/>
    </location>
</feature>
<accession>A0A330LA17</accession>
<protein>
    <recommendedName>
        <fullName evidence="4">Lipoprotein</fullName>
    </recommendedName>
</protein>
<sequence>MLRLGFVMLLTLPLLTGCASSFIDLRENLDGHRSSFEEKLAGDPVKMEQFRACSGQAHDGSSLPLSLATDTPATQPVSAPVTSAGRLRAPVQALVERIHERAGNNATSLGVLSGMVDDFADSSRRRLDLDKLRLLTDAIRHWQAHLDFDDDALAKDASLFARLFLAYNRAYFGDVRYAIAPDPASGTVRGIVQITSRGFVDRGGNTVRFPGLSATAQIDATRTVELTTTPVNSQQVSADLTRIFLEAFFDAAFRVPAVHQATALHLPAQTPLYPAFDPSHPSISLDALATVTQRALKTEAIVLSLTGKALRGGSLFGTNNETVVATLETAAGVFAKKLVEHEGFCYFQVTPHP</sequence>
<gene>
    <name evidence="2" type="ORF">NITLEN_10872</name>
</gene>
<dbReference type="InParanoid" id="A0A330LA17"/>
<feature type="compositionally biased region" description="Polar residues" evidence="1">
    <location>
        <begin position="68"/>
        <end position="81"/>
    </location>
</feature>
<organism evidence="2 3">
    <name type="scientific">Nitrospira lenta</name>
    <dbReference type="NCBI Taxonomy" id="1436998"/>
    <lineage>
        <taxon>Bacteria</taxon>
        <taxon>Pseudomonadati</taxon>
        <taxon>Nitrospirota</taxon>
        <taxon>Nitrospiria</taxon>
        <taxon>Nitrospirales</taxon>
        <taxon>Nitrospiraceae</taxon>
        <taxon>Nitrospira</taxon>
    </lineage>
</organism>
<dbReference type="PROSITE" id="PS51257">
    <property type="entry name" value="PROKAR_LIPOPROTEIN"/>
    <property type="match status" value="1"/>
</dbReference>
<dbReference type="Proteomes" id="UP000248168">
    <property type="component" value="Unassembled WGS sequence"/>
</dbReference>
<name>A0A330LA17_9BACT</name>
<keyword evidence="3" id="KW-1185">Reference proteome</keyword>
<evidence type="ECO:0000256" key="1">
    <source>
        <dbReference type="SAM" id="MobiDB-lite"/>
    </source>
</evidence>
<evidence type="ECO:0008006" key="4">
    <source>
        <dbReference type="Google" id="ProtNLM"/>
    </source>
</evidence>
<evidence type="ECO:0000313" key="2">
    <source>
        <dbReference type="EMBL" id="SPP63786.1"/>
    </source>
</evidence>